<proteinExistence type="predicted"/>
<evidence type="ECO:0000313" key="1">
    <source>
        <dbReference type="EMBL" id="OIJ18735.1"/>
    </source>
</evidence>
<name>A0A1S2M520_9BACI</name>
<accession>A0A1S2M520</accession>
<comment type="caution">
    <text evidence="1">The sequence shown here is derived from an EMBL/GenBank/DDBJ whole genome shotgun (WGS) entry which is preliminary data.</text>
</comment>
<dbReference type="AlphaFoldDB" id="A0A1S2M520"/>
<evidence type="ECO:0000313" key="2">
    <source>
        <dbReference type="Proteomes" id="UP000180057"/>
    </source>
</evidence>
<keyword evidence="2" id="KW-1185">Reference proteome</keyword>
<dbReference type="Proteomes" id="UP000180057">
    <property type="component" value="Unassembled WGS sequence"/>
</dbReference>
<dbReference type="EMBL" id="MLQS01000027">
    <property type="protein sequence ID" value="OIJ18735.1"/>
    <property type="molecule type" value="Genomic_DNA"/>
</dbReference>
<dbReference type="RefSeq" id="WP_071390651.1">
    <property type="nucleotide sequence ID" value="NZ_MLQS01000027.1"/>
</dbReference>
<organism evidence="1 2">
    <name type="scientific">Anaerobacillus alkalidiazotrophicus</name>
    <dbReference type="NCBI Taxonomy" id="472963"/>
    <lineage>
        <taxon>Bacteria</taxon>
        <taxon>Bacillati</taxon>
        <taxon>Bacillota</taxon>
        <taxon>Bacilli</taxon>
        <taxon>Bacillales</taxon>
        <taxon>Bacillaceae</taxon>
        <taxon>Anaerobacillus</taxon>
    </lineage>
</organism>
<dbReference type="OrthoDB" id="2970246at2"/>
<sequence>MKQKDMTINNPIFHMFTVAAHSVIETIDEIIHKGVTVKEIADMIKNHEYTRKISKTLLGVTFEFYSLKINNLSFHLEVRKGIIDHVLYLNIHTAEHVVLTYRSYEEGLKLDDQIKKEHLPEIVNDNKKRK</sequence>
<reference evidence="1 2" key="1">
    <citation type="submission" date="2016-10" db="EMBL/GenBank/DDBJ databases">
        <title>Draft genome sequences of four alkaliphilic bacteria belonging to the Anaerobacillus genus.</title>
        <authorList>
            <person name="Bassil N.M."/>
            <person name="Lloyd J.R."/>
        </authorList>
    </citation>
    <scope>NUCLEOTIDE SEQUENCE [LARGE SCALE GENOMIC DNA]</scope>
    <source>
        <strain evidence="1 2">DSM 22531</strain>
    </source>
</reference>
<gene>
    <name evidence="1" type="ORF">BKP45_15740</name>
</gene>
<protein>
    <submittedName>
        <fullName evidence="1">Uncharacterized protein</fullName>
    </submittedName>
</protein>